<dbReference type="SUPFAM" id="SSF158694">
    <property type="entry name" value="UraD-Like"/>
    <property type="match status" value="1"/>
</dbReference>
<comment type="similarity">
    <text evidence="2">Belongs to the polysaccharide deacetylase family.</text>
</comment>
<sequence length="472" mass="52380">MRYIRDLHGYGATPPDATWPNGARIAVQIVVNYEEGGENCVLHGDAASEGFLSEIVGAQPWVGQRHWNMESIYEYGARAGFWRLHRLLSERDIPVTVYGVATALQRSPAQVAAMQDAGWEIASHGLKWIEHKDMDRDTERAAIAGAIRLHTAVTGERPRGWYTGRCSENTVDLIAEEGGFAYVSDSYADDLPYWHAHAGGQQLVIPYTLDTNDMRFATAQGFNSGQQFFDYLKDTFDVLYSEGASGQPKMMNIGLHCRLVGRPGRAMALARFLDYVKSHDQVWLARRIDIAEHWAKTHPPRTYESRPSGMPQDAFIAQFGGVFEHSDWIARRAHAGELGPANDTAGGLHAALTAVFRTATEKERLGVLNAHPDLAGKLALAKRLTESSTSEQASAGLDALTDAERTRFTTLNSSYVEKYGFPFIMAVKGRSKDEILAAFETRVANDRQTEFNTACRQVERIALLRLCDMLPA</sequence>
<dbReference type="PANTHER" id="PTHR43123">
    <property type="entry name" value="POLYSACCHARIDE DEACETYLASE-RELATED"/>
    <property type="match status" value="1"/>
</dbReference>
<keyword evidence="8" id="KW-1185">Reference proteome</keyword>
<dbReference type="PROSITE" id="PS51677">
    <property type="entry name" value="NODB"/>
    <property type="match status" value="1"/>
</dbReference>
<evidence type="ECO:0000256" key="5">
    <source>
        <dbReference type="ARBA" id="ARBA00032976"/>
    </source>
</evidence>
<gene>
    <name evidence="7" type="ORF">QO002_001214</name>
</gene>
<dbReference type="InterPro" id="IPR018020">
    <property type="entry name" value="OHCU_decarboxylase"/>
</dbReference>
<dbReference type="PANTHER" id="PTHR43123:SF1">
    <property type="entry name" value="POLYSACCHARIDE DEACETYLASE-RELATED"/>
    <property type="match status" value="1"/>
</dbReference>
<protein>
    <recommendedName>
        <fullName evidence="3">Chitooligosaccharide deacetylase</fullName>
    </recommendedName>
    <alternativeName>
        <fullName evidence="5">Nodulation protein B</fullName>
    </alternativeName>
</protein>
<dbReference type="Pfam" id="PF01522">
    <property type="entry name" value="Polysacc_deac_1"/>
    <property type="match status" value="1"/>
</dbReference>
<comment type="caution">
    <text evidence="7">The sequence shown here is derived from an EMBL/GenBank/DDBJ whole genome shotgun (WGS) entry which is preliminary data.</text>
</comment>
<dbReference type="Gene3D" id="1.10.3330.10">
    <property type="entry name" value="Oxo-4-hydroxy-4-carboxy-5-ureidoimidazoline decarboxylase"/>
    <property type="match status" value="1"/>
</dbReference>
<comment type="function">
    <text evidence="1">Is involved in generating a small heat-stable compound (Nod), an acylated oligomer of N-acetylglucosamine, that stimulates mitosis in various plant protoplasts.</text>
</comment>
<evidence type="ECO:0000313" key="7">
    <source>
        <dbReference type="EMBL" id="MDQ0319076.1"/>
    </source>
</evidence>
<dbReference type="InterPro" id="IPR017580">
    <property type="entry name" value="OHCU_decarboxylase-1"/>
</dbReference>
<dbReference type="NCBIfam" id="TIGR03212">
    <property type="entry name" value="uraD_N-term-dom"/>
    <property type="match status" value="1"/>
</dbReference>
<dbReference type="InterPro" id="IPR011330">
    <property type="entry name" value="Glyco_hydro/deAcase_b/a-brl"/>
</dbReference>
<evidence type="ECO:0000256" key="1">
    <source>
        <dbReference type="ARBA" id="ARBA00003236"/>
    </source>
</evidence>
<dbReference type="InterPro" id="IPR017625">
    <property type="entry name" value="PuuE"/>
</dbReference>
<dbReference type="NCBIfam" id="TIGR03164">
    <property type="entry name" value="UHCUDC"/>
    <property type="match status" value="1"/>
</dbReference>
<dbReference type="InterPro" id="IPR002509">
    <property type="entry name" value="NODB_dom"/>
</dbReference>
<keyword evidence="7" id="KW-0560">Oxidoreductase</keyword>
<reference evidence="7 8" key="1">
    <citation type="submission" date="2023-07" db="EMBL/GenBank/DDBJ databases">
        <title>Genomic Encyclopedia of Type Strains, Phase IV (KMG-IV): sequencing the most valuable type-strain genomes for metagenomic binning, comparative biology and taxonomic classification.</title>
        <authorList>
            <person name="Goeker M."/>
        </authorList>
    </citation>
    <scope>NUCLEOTIDE SEQUENCE [LARGE SCALE GENOMIC DNA]</scope>
    <source>
        <strain evidence="7 8">DSM 1112</strain>
    </source>
</reference>
<dbReference type="CDD" id="cd10977">
    <property type="entry name" value="CE4_PuuE_SpCDA1"/>
    <property type="match status" value="1"/>
</dbReference>
<evidence type="ECO:0000256" key="4">
    <source>
        <dbReference type="ARBA" id="ARBA00022631"/>
    </source>
</evidence>
<dbReference type="RefSeq" id="WP_307227642.1">
    <property type="nucleotide sequence ID" value="NZ_JAUSVF010000001.1"/>
</dbReference>
<evidence type="ECO:0000256" key="2">
    <source>
        <dbReference type="ARBA" id="ARBA00010973"/>
    </source>
</evidence>
<name>A0ABU0BLG6_9HYPH</name>
<evidence type="ECO:0000259" key="6">
    <source>
        <dbReference type="PROSITE" id="PS51677"/>
    </source>
</evidence>
<evidence type="ECO:0000313" key="8">
    <source>
        <dbReference type="Proteomes" id="UP001230207"/>
    </source>
</evidence>
<proteinExistence type="inferred from homology"/>
<organism evidence="7 8">
    <name type="scientific">Pararhizobium capsulatum DSM 1112</name>
    <dbReference type="NCBI Taxonomy" id="1121113"/>
    <lineage>
        <taxon>Bacteria</taxon>
        <taxon>Pseudomonadati</taxon>
        <taxon>Pseudomonadota</taxon>
        <taxon>Alphaproteobacteria</taxon>
        <taxon>Hyphomicrobiales</taxon>
        <taxon>Rhizobiaceae</taxon>
        <taxon>Rhizobium/Agrobacterium group</taxon>
        <taxon>Pararhizobium</taxon>
    </lineage>
</organism>
<dbReference type="InterPro" id="IPR036778">
    <property type="entry name" value="OHCU_decarboxylase_sf"/>
</dbReference>
<dbReference type="GO" id="GO:0004846">
    <property type="term" value="F:urate oxidase activity"/>
    <property type="evidence" value="ECO:0007669"/>
    <property type="project" value="UniProtKB-EC"/>
</dbReference>
<feature type="domain" description="NodB homology" evidence="6">
    <location>
        <begin position="67"/>
        <end position="285"/>
    </location>
</feature>
<keyword evidence="4" id="KW-0659">Purine metabolism</keyword>
<dbReference type="Gene3D" id="3.20.20.370">
    <property type="entry name" value="Glycoside hydrolase/deacetylase"/>
    <property type="match status" value="1"/>
</dbReference>
<dbReference type="EMBL" id="JAUSVF010000001">
    <property type="protein sequence ID" value="MDQ0319076.1"/>
    <property type="molecule type" value="Genomic_DNA"/>
</dbReference>
<accession>A0ABU0BLG6</accession>
<evidence type="ECO:0000256" key="3">
    <source>
        <dbReference type="ARBA" id="ARBA00020071"/>
    </source>
</evidence>
<dbReference type="Proteomes" id="UP001230207">
    <property type="component" value="Unassembled WGS sequence"/>
</dbReference>
<dbReference type="SUPFAM" id="SSF88713">
    <property type="entry name" value="Glycoside hydrolase/deacetylase"/>
    <property type="match status" value="1"/>
</dbReference>
<dbReference type="Pfam" id="PF09349">
    <property type="entry name" value="OHCU_decarbox"/>
    <property type="match status" value="1"/>
</dbReference>